<keyword evidence="4 8" id="KW-0479">Metal-binding</keyword>
<dbReference type="RefSeq" id="WP_251259618.1">
    <property type="nucleotide sequence ID" value="NZ_JAMQGP010000001.1"/>
</dbReference>
<evidence type="ECO:0000256" key="4">
    <source>
        <dbReference type="ARBA" id="ARBA00022723"/>
    </source>
</evidence>
<dbReference type="HAMAP" id="MF_00692">
    <property type="entry name" value="SelO"/>
    <property type="match status" value="1"/>
</dbReference>
<evidence type="ECO:0000256" key="8">
    <source>
        <dbReference type="HAMAP-Rule" id="MF_00692"/>
    </source>
</evidence>
<proteinExistence type="inferred from homology"/>
<comment type="catalytic activity">
    <reaction evidence="8">
        <text>L-tyrosyl-[protein] + ATP = O-(5'-adenylyl)-L-tyrosyl-[protein] + diphosphate</text>
        <dbReference type="Rhea" id="RHEA:54288"/>
        <dbReference type="Rhea" id="RHEA-COMP:10136"/>
        <dbReference type="Rhea" id="RHEA-COMP:13846"/>
        <dbReference type="ChEBI" id="CHEBI:30616"/>
        <dbReference type="ChEBI" id="CHEBI:33019"/>
        <dbReference type="ChEBI" id="CHEBI:46858"/>
        <dbReference type="ChEBI" id="CHEBI:83624"/>
        <dbReference type="EC" id="2.7.7.108"/>
    </reaction>
</comment>
<comment type="catalytic activity">
    <reaction evidence="8">
        <text>L-histidyl-[protein] + UTP = N(tele)-(5'-uridylyl)-L-histidyl-[protein] + diphosphate</text>
        <dbReference type="Rhea" id="RHEA:83891"/>
        <dbReference type="Rhea" id="RHEA-COMP:9745"/>
        <dbReference type="Rhea" id="RHEA-COMP:20239"/>
        <dbReference type="ChEBI" id="CHEBI:29979"/>
        <dbReference type="ChEBI" id="CHEBI:33019"/>
        <dbReference type="ChEBI" id="CHEBI:46398"/>
        <dbReference type="ChEBI" id="CHEBI:233474"/>
    </reaction>
</comment>
<name>A0AA42B612_9GAMM</name>
<dbReference type="PANTHER" id="PTHR32057">
    <property type="entry name" value="PROTEIN ADENYLYLTRANSFERASE SELO, MITOCHONDRIAL"/>
    <property type="match status" value="1"/>
</dbReference>
<dbReference type="Proteomes" id="UP001165393">
    <property type="component" value="Unassembled WGS sequence"/>
</dbReference>
<dbReference type="AlphaFoldDB" id="A0AA42B612"/>
<dbReference type="EC" id="2.7.7.108" evidence="8"/>
<comment type="catalytic activity">
    <reaction evidence="8">
        <text>L-seryl-[protein] + UTP = O-(5'-uridylyl)-L-seryl-[protein] + diphosphate</text>
        <dbReference type="Rhea" id="RHEA:64604"/>
        <dbReference type="Rhea" id="RHEA-COMP:9863"/>
        <dbReference type="Rhea" id="RHEA-COMP:16635"/>
        <dbReference type="ChEBI" id="CHEBI:29999"/>
        <dbReference type="ChEBI" id="CHEBI:33019"/>
        <dbReference type="ChEBI" id="CHEBI:46398"/>
        <dbReference type="ChEBI" id="CHEBI:156051"/>
    </reaction>
</comment>
<feature type="binding site" evidence="8">
    <location>
        <position position="179"/>
    </location>
    <ligand>
        <name>ATP</name>
        <dbReference type="ChEBI" id="CHEBI:30616"/>
    </ligand>
</feature>
<keyword evidence="8" id="KW-0464">Manganese</keyword>
<evidence type="ECO:0000313" key="9">
    <source>
        <dbReference type="EMBL" id="MCM2678278.1"/>
    </source>
</evidence>
<dbReference type="GO" id="GO:0000287">
    <property type="term" value="F:magnesium ion binding"/>
    <property type="evidence" value="ECO:0007669"/>
    <property type="project" value="UniProtKB-UniRule"/>
</dbReference>
<keyword evidence="6 8" id="KW-0067">ATP-binding</keyword>
<feature type="binding site" evidence="8">
    <location>
        <position position="88"/>
    </location>
    <ligand>
        <name>ATP</name>
        <dbReference type="ChEBI" id="CHEBI:30616"/>
    </ligand>
</feature>
<dbReference type="NCBIfam" id="NF000658">
    <property type="entry name" value="PRK00029.1"/>
    <property type="match status" value="1"/>
</dbReference>
<comment type="catalytic activity">
    <reaction evidence="8">
        <text>L-threonyl-[protein] + ATP = 3-O-(5'-adenylyl)-L-threonyl-[protein] + diphosphate</text>
        <dbReference type="Rhea" id="RHEA:54292"/>
        <dbReference type="Rhea" id="RHEA-COMP:11060"/>
        <dbReference type="Rhea" id="RHEA-COMP:13847"/>
        <dbReference type="ChEBI" id="CHEBI:30013"/>
        <dbReference type="ChEBI" id="CHEBI:30616"/>
        <dbReference type="ChEBI" id="CHEBI:33019"/>
        <dbReference type="ChEBI" id="CHEBI:138113"/>
        <dbReference type="EC" id="2.7.7.108"/>
    </reaction>
</comment>
<feature type="binding site" evidence="8">
    <location>
        <position position="109"/>
    </location>
    <ligand>
        <name>ATP</name>
        <dbReference type="ChEBI" id="CHEBI:30616"/>
    </ligand>
</feature>
<dbReference type="GO" id="GO:0070733">
    <property type="term" value="F:AMPylase activity"/>
    <property type="evidence" value="ECO:0007669"/>
    <property type="project" value="UniProtKB-EC"/>
</dbReference>
<dbReference type="GO" id="GO:0005524">
    <property type="term" value="F:ATP binding"/>
    <property type="evidence" value="ECO:0007669"/>
    <property type="project" value="UniProtKB-UniRule"/>
</dbReference>
<evidence type="ECO:0000256" key="5">
    <source>
        <dbReference type="ARBA" id="ARBA00022741"/>
    </source>
</evidence>
<gene>
    <name evidence="8" type="primary">ydiU</name>
    <name evidence="8" type="synonym">selO</name>
    <name evidence="9" type="ORF">NAF29_01165</name>
</gene>
<feature type="binding site" evidence="8">
    <location>
        <position position="122"/>
    </location>
    <ligand>
        <name>ATP</name>
        <dbReference type="ChEBI" id="CHEBI:30616"/>
    </ligand>
</feature>
<feature type="active site" description="Proton acceptor" evidence="8">
    <location>
        <position position="248"/>
    </location>
</feature>
<comment type="caution">
    <text evidence="9">The sequence shown here is derived from an EMBL/GenBank/DDBJ whole genome shotgun (WGS) entry which is preliminary data.</text>
</comment>
<evidence type="ECO:0000256" key="3">
    <source>
        <dbReference type="ARBA" id="ARBA00022695"/>
    </source>
</evidence>
<feature type="binding site" evidence="8">
    <location>
        <position position="89"/>
    </location>
    <ligand>
        <name>ATP</name>
        <dbReference type="ChEBI" id="CHEBI:30616"/>
    </ligand>
</feature>
<comment type="similarity">
    <text evidence="1 8">Belongs to the SELO family.</text>
</comment>
<feature type="binding site" evidence="8">
    <location>
        <position position="86"/>
    </location>
    <ligand>
        <name>ATP</name>
        <dbReference type="ChEBI" id="CHEBI:30616"/>
    </ligand>
</feature>
<keyword evidence="2 8" id="KW-0808">Transferase</keyword>
<comment type="catalytic activity">
    <reaction evidence="8">
        <text>L-seryl-[protein] + ATP = 3-O-(5'-adenylyl)-L-seryl-[protein] + diphosphate</text>
        <dbReference type="Rhea" id="RHEA:58120"/>
        <dbReference type="Rhea" id="RHEA-COMP:9863"/>
        <dbReference type="Rhea" id="RHEA-COMP:15073"/>
        <dbReference type="ChEBI" id="CHEBI:29999"/>
        <dbReference type="ChEBI" id="CHEBI:30616"/>
        <dbReference type="ChEBI" id="CHEBI:33019"/>
        <dbReference type="ChEBI" id="CHEBI:142516"/>
        <dbReference type="EC" id="2.7.7.108"/>
    </reaction>
</comment>
<reference evidence="9 10" key="1">
    <citation type="journal article" date="2013" name="Antonie Van Leeuwenhoek">
        <title>Echinimonas agarilytica gen. nov., sp. nov., a new gammaproteobacterium isolated from the sea urchin Strongylocentrotus intermedius.</title>
        <authorList>
            <person name="Nedashkovskaya O.I."/>
            <person name="Stenkova A.M."/>
            <person name="Zhukova N.V."/>
            <person name="Van Trappen S."/>
            <person name="Lee J.S."/>
            <person name="Kim S.B."/>
        </authorList>
    </citation>
    <scope>NUCLEOTIDE SEQUENCE [LARGE SCALE GENOMIC DNA]</scope>
    <source>
        <strain evidence="9 10">KMM 6351</strain>
    </source>
</reference>
<comment type="cofactor">
    <cofactor evidence="8">
        <name>Mg(2+)</name>
        <dbReference type="ChEBI" id="CHEBI:18420"/>
    </cofactor>
    <cofactor evidence="8">
        <name>Mn(2+)</name>
        <dbReference type="ChEBI" id="CHEBI:29035"/>
    </cofactor>
</comment>
<keyword evidence="3 8" id="KW-0548">Nucleotidyltransferase</keyword>
<dbReference type="Pfam" id="PF02696">
    <property type="entry name" value="SelO"/>
    <property type="match status" value="1"/>
</dbReference>
<organism evidence="9 10">
    <name type="scientific">Echinimonas agarilytica</name>
    <dbReference type="NCBI Taxonomy" id="1215918"/>
    <lineage>
        <taxon>Bacteria</taxon>
        <taxon>Pseudomonadati</taxon>
        <taxon>Pseudomonadota</taxon>
        <taxon>Gammaproteobacteria</taxon>
        <taxon>Alteromonadales</taxon>
        <taxon>Echinimonadaceae</taxon>
        <taxon>Echinimonas</taxon>
    </lineage>
</organism>
<feature type="binding site" evidence="8">
    <location>
        <position position="121"/>
    </location>
    <ligand>
        <name>ATP</name>
        <dbReference type="ChEBI" id="CHEBI:30616"/>
    </ligand>
</feature>
<evidence type="ECO:0000256" key="2">
    <source>
        <dbReference type="ARBA" id="ARBA00022679"/>
    </source>
</evidence>
<dbReference type="GO" id="GO:0030145">
    <property type="term" value="F:manganese ion binding"/>
    <property type="evidence" value="ECO:0007669"/>
    <property type="project" value="UniProtKB-UniRule"/>
</dbReference>
<feature type="binding site" evidence="8">
    <location>
        <position position="249"/>
    </location>
    <ligand>
        <name>Mg(2+)</name>
        <dbReference type="ChEBI" id="CHEBI:18420"/>
    </ligand>
</feature>
<feature type="binding site" evidence="8">
    <location>
        <position position="258"/>
    </location>
    <ligand>
        <name>Mg(2+)</name>
        <dbReference type="ChEBI" id="CHEBI:18420"/>
    </ligand>
</feature>
<dbReference type="EC" id="2.7.7.-" evidence="8"/>
<evidence type="ECO:0000256" key="1">
    <source>
        <dbReference type="ARBA" id="ARBA00009747"/>
    </source>
</evidence>
<accession>A0AA42B612</accession>
<protein>
    <recommendedName>
        <fullName evidence="8">Protein nucleotidyltransferase YdiU</fullName>
        <ecNumber evidence="8">2.7.7.-</ecNumber>
    </recommendedName>
    <alternativeName>
        <fullName evidence="8">Protein adenylyltransferase YdiU</fullName>
        <ecNumber evidence="8">2.7.7.108</ecNumber>
    </alternativeName>
    <alternativeName>
        <fullName evidence="8">Protein uridylyltransferase YdiU</fullName>
        <ecNumber evidence="8">2.7.7.-</ecNumber>
    </alternativeName>
</protein>
<feature type="binding site" evidence="8">
    <location>
        <position position="172"/>
    </location>
    <ligand>
        <name>ATP</name>
        <dbReference type="ChEBI" id="CHEBI:30616"/>
    </ligand>
</feature>
<dbReference type="EMBL" id="JAMQGP010000001">
    <property type="protein sequence ID" value="MCM2678278.1"/>
    <property type="molecule type" value="Genomic_DNA"/>
</dbReference>
<comment type="function">
    <text evidence="8">Nucleotidyltransferase involved in the post-translational modification of proteins. It can catalyze the addition of adenosine monophosphate (AMP) or uridine monophosphate (UMP) to a protein, resulting in modifications known as AMPylation and UMPylation.</text>
</comment>
<dbReference type="PANTHER" id="PTHR32057:SF14">
    <property type="entry name" value="PROTEIN ADENYLYLTRANSFERASE SELO, MITOCHONDRIAL"/>
    <property type="match status" value="1"/>
</dbReference>
<keyword evidence="10" id="KW-1185">Reference proteome</keyword>
<keyword evidence="5 8" id="KW-0547">Nucleotide-binding</keyword>
<evidence type="ECO:0000256" key="6">
    <source>
        <dbReference type="ARBA" id="ARBA00022840"/>
    </source>
</evidence>
<evidence type="ECO:0000313" key="10">
    <source>
        <dbReference type="Proteomes" id="UP001165393"/>
    </source>
</evidence>
<dbReference type="InterPro" id="IPR003846">
    <property type="entry name" value="SelO"/>
</dbReference>
<keyword evidence="7 8" id="KW-0460">Magnesium</keyword>
<feature type="binding site" evidence="8">
    <location>
        <position position="258"/>
    </location>
    <ligand>
        <name>ATP</name>
        <dbReference type="ChEBI" id="CHEBI:30616"/>
    </ligand>
</feature>
<sequence length="481" mass="54610">MQDWQFNNHWHDELPETYSEVMAMPIMRPKLVAYAEQVGSLLDLKQQPAESELCRYFSGASVLQGSAPLAQVYSGHQFGHYVPQLGDGRGLLLGQITNAQQQSWDLHLKGAGLTPYSRSGDGRAVLRSSIREFLASEAMHALGIPTSRALCVLDSETPVQREEMETAATVLRVSESHLRFGHFEYFFHTNRHGILKELADYALRHHFQSCLTAANPYLAMFEQVVIRTATLIAKWQSVGFTHGVMNTDNMSLLGLTFDYGPYGFMDKYEANHIPNHSDHSGRYSYVQQPGIGHWNLQCLAHALSPLVGKEDTDKALGLYELNLMREYSRLMAAKFGLDGIRDGDGPMMTEFFELIQRGRHDHTLSFRLLSEQDVRESRCALENEFIDLEGFRQWWGRYRKRRGEQDDATHGQSLMLASNPKYILRNHLAHTAIEKAKTGDYTEVQQLHSLLTKPFAEQPDMGHYAQLPPKWSDDLEVSCSS</sequence>
<comment type="catalytic activity">
    <reaction evidence="8">
        <text>L-tyrosyl-[protein] + UTP = O-(5'-uridylyl)-L-tyrosyl-[protein] + diphosphate</text>
        <dbReference type="Rhea" id="RHEA:83887"/>
        <dbReference type="Rhea" id="RHEA-COMP:10136"/>
        <dbReference type="Rhea" id="RHEA-COMP:20238"/>
        <dbReference type="ChEBI" id="CHEBI:33019"/>
        <dbReference type="ChEBI" id="CHEBI:46398"/>
        <dbReference type="ChEBI" id="CHEBI:46858"/>
        <dbReference type="ChEBI" id="CHEBI:90602"/>
    </reaction>
</comment>
<evidence type="ECO:0000256" key="7">
    <source>
        <dbReference type="ARBA" id="ARBA00022842"/>
    </source>
</evidence>